<dbReference type="Proteomes" id="UP001183585">
    <property type="component" value="Unassembled WGS sequence"/>
</dbReference>
<evidence type="ECO:0000256" key="1">
    <source>
        <dbReference type="SAM" id="Phobius"/>
    </source>
</evidence>
<name>A0ABU2CWE6_9MICO</name>
<dbReference type="InterPro" id="IPR003848">
    <property type="entry name" value="DUF218"/>
</dbReference>
<dbReference type="CDD" id="cd06259">
    <property type="entry name" value="YdcF-like"/>
    <property type="match status" value="1"/>
</dbReference>
<organism evidence="3 4">
    <name type="scientific">Promicromonospora iranensis</name>
    <dbReference type="NCBI Taxonomy" id="1105144"/>
    <lineage>
        <taxon>Bacteria</taxon>
        <taxon>Bacillati</taxon>
        <taxon>Actinomycetota</taxon>
        <taxon>Actinomycetes</taxon>
        <taxon>Micrococcales</taxon>
        <taxon>Promicromonosporaceae</taxon>
        <taxon>Promicromonospora</taxon>
    </lineage>
</organism>
<dbReference type="RefSeq" id="WP_274998222.1">
    <property type="nucleotide sequence ID" value="NZ_JAJQQP010000022.1"/>
</dbReference>
<gene>
    <name evidence="3" type="ORF">J2S48_005121</name>
</gene>
<evidence type="ECO:0000313" key="4">
    <source>
        <dbReference type="Proteomes" id="UP001183585"/>
    </source>
</evidence>
<feature type="domain" description="DUF218" evidence="2">
    <location>
        <begin position="100"/>
        <end position="228"/>
    </location>
</feature>
<feature type="transmembrane region" description="Helical" evidence="1">
    <location>
        <begin position="20"/>
        <end position="39"/>
    </location>
</feature>
<dbReference type="PANTHER" id="PTHR30336:SF4">
    <property type="entry name" value="ENVELOPE BIOGENESIS FACTOR ELYC"/>
    <property type="match status" value="1"/>
</dbReference>
<dbReference type="InterPro" id="IPR014729">
    <property type="entry name" value="Rossmann-like_a/b/a_fold"/>
</dbReference>
<dbReference type="Pfam" id="PF02698">
    <property type="entry name" value="DUF218"/>
    <property type="match status" value="1"/>
</dbReference>
<proteinExistence type="predicted"/>
<feature type="transmembrane region" description="Helical" evidence="1">
    <location>
        <begin position="44"/>
        <end position="61"/>
    </location>
</feature>
<accession>A0ABU2CWE6</accession>
<keyword evidence="1" id="KW-0472">Membrane</keyword>
<dbReference type="InterPro" id="IPR051599">
    <property type="entry name" value="Cell_Envelope_Assoc"/>
</dbReference>
<feature type="transmembrane region" description="Helical" evidence="1">
    <location>
        <begin position="67"/>
        <end position="89"/>
    </location>
</feature>
<keyword evidence="1" id="KW-1133">Transmembrane helix</keyword>
<dbReference type="Gene3D" id="3.40.50.620">
    <property type="entry name" value="HUPs"/>
    <property type="match status" value="1"/>
</dbReference>
<comment type="caution">
    <text evidence="3">The sequence shown here is derived from an EMBL/GenBank/DDBJ whole genome shotgun (WGS) entry which is preliminary data.</text>
</comment>
<evidence type="ECO:0000313" key="3">
    <source>
        <dbReference type="EMBL" id="MDR7385606.1"/>
    </source>
</evidence>
<evidence type="ECO:0000259" key="2">
    <source>
        <dbReference type="Pfam" id="PF02698"/>
    </source>
</evidence>
<dbReference type="EMBL" id="JAVDYE010000001">
    <property type="protein sequence ID" value="MDR7385606.1"/>
    <property type="molecule type" value="Genomic_DNA"/>
</dbReference>
<protein>
    <submittedName>
        <fullName evidence="3">Uncharacterized SAM-binding protein YcdF (DUF218 family)</fullName>
    </submittedName>
</protein>
<dbReference type="PANTHER" id="PTHR30336">
    <property type="entry name" value="INNER MEMBRANE PROTEIN, PROBABLE PERMEASE"/>
    <property type="match status" value="1"/>
</dbReference>
<reference evidence="3 4" key="1">
    <citation type="submission" date="2023-07" db="EMBL/GenBank/DDBJ databases">
        <title>Sequencing the genomes of 1000 actinobacteria strains.</title>
        <authorList>
            <person name="Klenk H.-P."/>
        </authorList>
    </citation>
    <scope>NUCLEOTIDE SEQUENCE [LARGE SCALE GENOMIC DNA]</scope>
    <source>
        <strain evidence="3 4">DSM 45554</strain>
    </source>
</reference>
<keyword evidence="1" id="KW-0812">Transmembrane</keyword>
<keyword evidence="4" id="KW-1185">Reference proteome</keyword>
<sequence length="253" mass="27341">MARVPDPRRLDGGTRTAAHLWTVVGAVLVLDALLVLSVVRIHTGVIATFVLGVLYLLHGLYPRPPRWARLLVPILTALMLLFSAALVAFGRTDTATQREDAVVVLGAAVKDGEATPALRSRLDVAVDYSVANPDAVIVVAGGLAPGETVTEARVMQRYLVAHGVAEDRILREDRSTSTSENFAYAKGLLEARFGTDHTTAFVTSDYHVLRAARIAEKAGIRSTHTHADTPWFEVPVDHVRELLAITKLVATGR</sequence>